<gene>
    <name evidence="4" type="ORF">VNO78_00191</name>
</gene>
<evidence type="ECO:0000259" key="3">
    <source>
        <dbReference type="PROSITE" id="PS51277"/>
    </source>
</evidence>
<evidence type="ECO:0000313" key="4">
    <source>
        <dbReference type="EMBL" id="KAK7409838.1"/>
    </source>
</evidence>
<feature type="compositionally biased region" description="Basic and acidic residues" evidence="1">
    <location>
        <begin position="121"/>
        <end position="146"/>
    </location>
</feature>
<evidence type="ECO:0000256" key="1">
    <source>
        <dbReference type="SAM" id="MobiDB-lite"/>
    </source>
</evidence>
<sequence length="391" mass="44805">MTPHERMASDATIRYSQKSLKEKQRKEMRLGFASSSFILSTLLFFLILQDSGARKIATRRDAQLKEVSYDLQKFATEGLVLDSIIQLEGVDIEIKKKHVHKDDGDDEKDDGYDSDEEDHDDDKARMKKERGLNKEEKEEKDEHKKTIGTDVHAFKSSHEDLNHMDPELHVFFTPNDLKVGKVMPIYFFKKNSSISPKFLTREEADQIPFSSKHLSSLLKFFSFSKHSPQAKAMKYTLKQCEFESMEGETKFCATSLESLFDFAHFLFGSKAQFKVLTTVYLTNTTAFLQNYTISEVKVISVPNVIGCHPMPYPYAVFYCHSQHSDINLYEVLVEGENGRRVQAAAICHMDTSKWDPDHVSFRVLKLKPGTSPVCHFFPPDNLVWVPLPVAP</sequence>
<accession>A0AAN9SXS4</accession>
<organism evidence="4 5">
    <name type="scientific">Psophocarpus tetragonolobus</name>
    <name type="common">Winged bean</name>
    <name type="synonym">Dolichos tetragonolobus</name>
    <dbReference type="NCBI Taxonomy" id="3891"/>
    <lineage>
        <taxon>Eukaryota</taxon>
        <taxon>Viridiplantae</taxon>
        <taxon>Streptophyta</taxon>
        <taxon>Embryophyta</taxon>
        <taxon>Tracheophyta</taxon>
        <taxon>Spermatophyta</taxon>
        <taxon>Magnoliopsida</taxon>
        <taxon>eudicotyledons</taxon>
        <taxon>Gunneridae</taxon>
        <taxon>Pentapetalae</taxon>
        <taxon>rosids</taxon>
        <taxon>fabids</taxon>
        <taxon>Fabales</taxon>
        <taxon>Fabaceae</taxon>
        <taxon>Papilionoideae</taxon>
        <taxon>50 kb inversion clade</taxon>
        <taxon>NPAAA clade</taxon>
        <taxon>indigoferoid/millettioid clade</taxon>
        <taxon>Phaseoleae</taxon>
        <taxon>Psophocarpus</taxon>
    </lineage>
</organism>
<dbReference type="EMBL" id="JAYMYS010000001">
    <property type="protein sequence ID" value="KAK7409838.1"/>
    <property type="molecule type" value="Genomic_DNA"/>
</dbReference>
<dbReference type="InterPro" id="IPR044816">
    <property type="entry name" value="BURP"/>
</dbReference>
<evidence type="ECO:0000313" key="5">
    <source>
        <dbReference type="Proteomes" id="UP001386955"/>
    </source>
</evidence>
<feature type="transmembrane region" description="Helical" evidence="2">
    <location>
        <begin position="30"/>
        <end position="48"/>
    </location>
</feature>
<dbReference type="AlphaFoldDB" id="A0AAN9SXS4"/>
<evidence type="ECO:0000256" key="2">
    <source>
        <dbReference type="SAM" id="Phobius"/>
    </source>
</evidence>
<feature type="compositionally biased region" description="Acidic residues" evidence="1">
    <location>
        <begin position="104"/>
        <end position="120"/>
    </location>
</feature>
<dbReference type="PROSITE" id="PS51277">
    <property type="entry name" value="BURP"/>
    <property type="match status" value="1"/>
</dbReference>
<dbReference type="SMART" id="SM01045">
    <property type="entry name" value="BURP"/>
    <property type="match status" value="1"/>
</dbReference>
<keyword evidence="2" id="KW-0812">Transmembrane</keyword>
<reference evidence="4 5" key="1">
    <citation type="submission" date="2024-01" db="EMBL/GenBank/DDBJ databases">
        <title>The genomes of 5 underutilized Papilionoideae crops provide insights into root nodulation and disease resistanc.</title>
        <authorList>
            <person name="Jiang F."/>
        </authorList>
    </citation>
    <scope>NUCLEOTIDE SEQUENCE [LARGE SCALE GENOMIC DNA]</scope>
    <source>
        <strain evidence="4">DUOXIRENSHENG_FW03</strain>
        <tissue evidence="4">Leaves</tissue>
    </source>
</reference>
<name>A0AAN9SXS4_PSOTE</name>
<feature type="region of interest" description="Disordered" evidence="1">
    <location>
        <begin position="98"/>
        <end position="146"/>
    </location>
</feature>
<dbReference type="Pfam" id="PF03181">
    <property type="entry name" value="BURP"/>
    <property type="match status" value="1"/>
</dbReference>
<protein>
    <recommendedName>
        <fullName evidence="3">BURP domain-containing protein</fullName>
    </recommendedName>
</protein>
<dbReference type="PANTHER" id="PTHR31236:SF41">
    <property type="entry name" value="BURP DOMAIN PROTEIN USPL1"/>
    <property type="match status" value="1"/>
</dbReference>
<dbReference type="InterPro" id="IPR004873">
    <property type="entry name" value="BURP_dom"/>
</dbReference>
<comment type="caution">
    <text evidence="4">The sequence shown here is derived from an EMBL/GenBank/DDBJ whole genome shotgun (WGS) entry which is preliminary data.</text>
</comment>
<dbReference type="PANTHER" id="PTHR31236">
    <property type="entry name" value="BURP DOMAIN PROTEIN USPL1-LIKE"/>
    <property type="match status" value="1"/>
</dbReference>
<keyword evidence="2" id="KW-0472">Membrane</keyword>
<keyword evidence="2" id="KW-1133">Transmembrane helix</keyword>
<feature type="domain" description="BURP" evidence="3">
    <location>
        <begin position="171"/>
        <end position="387"/>
    </location>
</feature>
<keyword evidence="5" id="KW-1185">Reference proteome</keyword>
<proteinExistence type="predicted"/>
<dbReference type="Proteomes" id="UP001386955">
    <property type="component" value="Unassembled WGS sequence"/>
</dbReference>